<reference evidence="9" key="1">
    <citation type="journal article" date="2017" name="Front. Plant Sci.">
        <title>Climate Clever Clovers: New Paradigm to Reduce the Environmental Footprint of Ruminants by Breeding Low Methanogenic Forages Utilizing Haplotype Variation.</title>
        <authorList>
            <person name="Kaur P."/>
            <person name="Appels R."/>
            <person name="Bayer P.E."/>
            <person name="Keeble-Gagnere G."/>
            <person name="Wang J."/>
            <person name="Hirakawa H."/>
            <person name="Shirasawa K."/>
            <person name="Vercoe P."/>
            <person name="Stefanova K."/>
            <person name="Durmic Z."/>
            <person name="Nichols P."/>
            <person name="Revell C."/>
            <person name="Isobe S.N."/>
            <person name="Edwards D."/>
            <person name="Erskine W."/>
        </authorList>
    </citation>
    <scope>NUCLEOTIDE SEQUENCE [LARGE SCALE GENOMIC DNA]</scope>
    <source>
        <strain evidence="9">cv. Daliak</strain>
    </source>
</reference>
<evidence type="ECO:0000259" key="7">
    <source>
        <dbReference type="PROSITE" id="PS50104"/>
    </source>
</evidence>
<dbReference type="Proteomes" id="UP000242715">
    <property type="component" value="Unassembled WGS sequence"/>
</dbReference>
<protein>
    <recommendedName>
        <fullName evidence="1">ADP-ribosyl cyclase/cyclic ADP-ribose hydrolase</fullName>
        <ecNumber evidence="1">3.2.2.6</ecNumber>
    </recommendedName>
</protein>
<dbReference type="OrthoDB" id="1936883at2759"/>
<dbReference type="SUPFAM" id="SSF54160">
    <property type="entry name" value="Chromo domain-like"/>
    <property type="match status" value="1"/>
</dbReference>
<keyword evidence="2" id="KW-0433">Leucine-rich repeat</keyword>
<dbReference type="InterPro" id="IPR044974">
    <property type="entry name" value="Disease_R_plants"/>
</dbReference>
<accession>A0A2Z6PML8</accession>
<dbReference type="SUPFAM" id="SSF52200">
    <property type="entry name" value="Toll/Interleukin receptor TIR domain"/>
    <property type="match status" value="1"/>
</dbReference>
<dbReference type="PROSITE" id="PS50104">
    <property type="entry name" value="TIR"/>
    <property type="match status" value="1"/>
</dbReference>
<dbReference type="PANTHER" id="PTHR11017:SF560">
    <property type="entry name" value="RESISTANCE PROTEIN (TIR-NBS-LRR CLASS), PUTATIVE-RELATED"/>
    <property type="match status" value="1"/>
</dbReference>
<dbReference type="Gene3D" id="3.40.50.300">
    <property type="entry name" value="P-loop containing nucleotide triphosphate hydrolases"/>
    <property type="match status" value="1"/>
</dbReference>
<dbReference type="FunFam" id="1.10.340.70:FF:000001">
    <property type="entry name" value="Retrovirus-related Pol polyprotein from transposon gypsy-like Protein"/>
    <property type="match status" value="1"/>
</dbReference>
<dbReference type="Gene3D" id="3.40.50.10140">
    <property type="entry name" value="Toll/interleukin-1 receptor homology (TIR) domain"/>
    <property type="match status" value="1"/>
</dbReference>
<dbReference type="PRINTS" id="PR00364">
    <property type="entry name" value="DISEASERSIST"/>
</dbReference>
<keyword evidence="4" id="KW-0378">Hydrolase</keyword>
<name>A0A2Z6PML8_TRISU</name>
<dbReference type="Gene3D" id="3.80.10.10">
    <property type="entry name" value="Ribonuclease Inhibitor"/>
    <property type="match status" value="1"/>
</dbReference>
<comment type="catalytic activity">
    <reaction evidence="6">
        <text>NAD(+) + H2O = ADP-D-ribose + nicotinamide + H(+)</text>
        <dbReference type="Rhea" id="RHEA:16301"/>
        <dbReference type="ChEBI" id="CHEBI:15377"/>
        <dbReference type="ChEBI" id="CHEBI:15378"/>
        <dbReference type="ChEBI" id="CHEBI:17154"/>
        <dbReference type="ChEBI" id="CHEBI:57540"/>
        <dbReference type="ChEBI" id="CHEBI:57967"/>
        <dbReference type="EC" id="3.2.2.6"/>
    </reaction>
    <physiologicalReaction direction="left-to-right" evidence="6">
        <dbReference type="Rhea" id="RHEA:16302"/>
    </physiologicalReaction>
</comment>
<dbReference type="InterPro" id="IPR016197">
    <property type="entry name" value="Chromo-like_dom_sf"/>
</dbReference>
<keyword evidence="9" id="KW-1185">Reference proteome</keyword>
<evidence type="ECO:0000256" key="2">
    <source>
        <dbReference type="ARBA" id="ARBA00022614"/>
    </source>
</evidence>
<dbReference type="InterPro" id="IPR058192">
    <property type="entry name" value="WHD_ROQ1-like"/>
</dbReference>
<dbReference type="FunFam" id="3.40.50.10140:FF:000007">
    <property type="entry name" value="Disease resistance protein (TIR-NBS-LRR class)"/>
    <property type="match status" value="1"/>
</dbReference>
<dbReference type="InterPro" id="IPR000157">
    <property type="entry name" value="TIR_dom"/>
</dbReference>
<dbReference type="GO" id="GO:0007165">
    <property type="term" value="P:signal transduction"/>
    <property type="evidence" value="ECO:0007669"/>
    <property type="project" value="InterPro"/>
</dbReference>
<dbReference type="SMART" id="SM00255">
    <property type="entry name" value="TIR"/>
    <property type="match status" value="1"/>
</dbReference>
<dbReference type="Pfam" id="PF01582">
    <property type="entry name" value="TIR"/>
    <property type="match status" value="1"/>
</dbReference>
<evidence type="ECO:0000256" key="3">
    <source>
        <dbReference type="ARBA" id="ARBA00022737"/>
    </source>
</evidence>
<evidence type="ECO:0000256" key="5">
    <source>
        <dbReference type="ARBA" id="ARBA00023027"/>
    </source>
</evidence>
<sequence length="1329" mass="150810">MSSSSDHPSYIHDVFLNFRGEDTRDKLISHLYAALSNAGINTFLDKMNLKMGDELPEILDAIEVSRISIIVFSKGYTQSSWCLSELVKIMECHRIHDQLVVPLFYDVDPSVVRHQNGDFGKALEANANKQYLRKDLLSDWRNALIKAANLSGWDANKSRNESKLVKQIVRDVLAKLDNTFLSITEFPVGLESHVQNVTDWIDDQSNKVCMVGIWGMGGSGKTTTAKAIYNRIHRKFEGRTSFIVSIREICENDSRGIIHIQQQLLSDVLKTNEKIHHRSIEMGITRIRKTLRGKKAFVVLDDVTKSEQLKAMCANSKLFGLGSVIIITTRDARLLNSLGVKHVLTMTEMDENQSLELFSWHAFRQPSPREDFSELSRNVVAYCGGLPLALEVLGSYLTGRTEQEWRSALSKLEKIPNDQVQQKLRISYDGLEDYTLKDIFLDICCFFIGKNRTDVTEILNDCGFYADIGIAVLIERSLVKVEKKNNKLQIHDLLRDMGRAIVGESSAKEPRKHSRLWFPDDVVEILTKNTGTETIEGLVLKSQRIDKYCFSTNSFKKMNKLRLLQLDCVDLAGDFRYLSKQLRWVNWQRSTFNYIPNDFDLGNLIVFELKYSNLEQVWKENKLLQKLKILNLSHSKHLKSTPDFSKLPNLEKLIMKDCQSLSEVHSSIGDLKNILLINLKDCTSLGNLPIEIYQLASVKTLILSGCSNIDKLEEDIGKMESLTTIAAKNTGVKRVPVSIVRSKSIRYISLCGYEGLSRDVFPSIIRSWMSPTMNSLAHIPPFGGMSTSLVSLNVDSRNFGLVYQSPLLGSDSKLRSISIQCDSEIQLKQEFKRFLDDLYGAGLNEVGTSHASQISDISLRSLLIRIGSCHIVIDNLGKSLSQGLATNSSDSFLLSDNYPSWLAYKCAGPSIYKRDIVMSFNDEDWQSVLSNLGFGDNVEIFIAIGHGFAVKETTVYLIYEQSSDMEVQPSFTPYDPVYGTNTTTNGGSLKSLLDQTLQTPEQQAWLHKFIGFDFTIEYESGKDNLAADALSRMFTLAWSEPQHQFTNHHILIILSKTNYWQNRLAIPPQSNLIQQILKEFHDSPLGGHAGITRTMSRICSQFLWPKMKQVISDYVHHCVVCQQAKHNTTFPVGLRSPLPILTQVCQKVAEVFRHHIVKLHGLPKFIVSDRDKTTQILQSLLSFRAEIMTQLQRNLHKAQQMMKGQADKKIIHLELEIELEMLALSTTARIHPVFHISQLKKFKGNDVELYFPLPTTTSDLGHVMIPEYVLKSRTILRGPLYVPQILVKWQHMDPSFATWEDQSEMMTNFPNFNLEVKVALNGESTYCKE</sequence>
<dbReference type="GO" id="GO:0043531">
    <property type="term" value="F:ADP binding"/>
    <property type="evidence" value="ECO:0007669"/>
    <property type="project" value="InterPro"/>
</dbReference>
<keyword evidence="5" id="KW-0520">NAD</keyword>
<dbReference type="GO" id="GO:0006952">
    <property type="term" value="P:defense response"/>
    <property type="evidence" value="ECO:0007669"/>
    <property type="project" value="InterPro"/>
</dbReference>
<dbReference type="SUPFAM" id="SSF52058">
    <property type="entry name" value="L domain-like"/>
    <property type="match status" value="1"/>
</dbReference>
<proteinExistence type="predicted"/>
<gene>
    <name evidence="8" type="ORF">TSUD_351860</name>
</gene>
<evidence type="ECO:0000313" key="9">
    <source>
        <dbReference type="Proteomes" id="UP000242715"/>
    </source>
</evidence>
<dbReference type="Pfam" id="PF00931">
    <property type="entry name" value="NB-ARC"/>
    <property type="match status" value="1"/>
</dbReference>
<evidence type="ECO:0000256" key="4">
    <source>
        <dbReference type="ARBA" id="ARBA00022801"/>
    </source>
</evidence>
<keyword evidence="3" id="KW-0677">Repeat</keyword>
<dbReference type="FunFam" id="1.10.8.430:FF:000002">
    <property type="entry name" value="Disease resistance protein (TIR-NBS-LRR class)"/>
    <property type="match status" value="1"/>
</dbReference>
<dbReference type="Gene3D" id="1.10.8.430">
    <property type="entry name" value="Helical domain of apoptotic protease-activating factors"/>
    <property type="match status" value="1"/>
</dbReference>
<dbReference type="InterPro" id="IPR041588">
    <property type="entry name" value="Integrase_H2C2"/>
</dbReference>
<evidence type="ECO:0000313" key="8">
    <source>
        <dbReference type="EMBL" id="GAU46787.1"/>
    </source>
</evidence>
<dbReference type="Pfam" id="PF17921">
    <property type="entry name" value="Integrase_H2C2"/>
    <property type="match status" value="1"/>
</dbReference>
<organism evidence="8 9">
    <name type="scientific">Trifolium subterraneum</name>
    <name type="common">Subterranean clover</name>
    <dbReference type="NCBI Taxonomy" id="3900"/>
    <lineage>
        <taxon>Eukaryota</taxon>
        <taxon>Viridiplantae</taxon>
        <taxon>Streptophyta</taxon>
        <taxon>Embryophyta</taxon>
        <taxon>Tracheophyta</taxon>
        <taxon>Spermatophyta</taxon>
        <taxon>Magnoliopsida</taxon>
        <taxon>eudicotyledons</taxon>
        <taxon>Gunneridae</taxon>
        <taxon>Pentapetalae</taxon>
        <taxon>rosids</taxon>
        <taxon>fabids</taxon>
        <taxon>Fabales</taxon>
        <taxon>Fabaceae</taxon>
        <taxon>Papilionoideae</taxon>
        <taxon>50 kb inversion clade</taxon>
        <taxon>NPAAA clade</taxon>
        <taxon>Hologalegina</taxon>
        <taxon>IRL clade</taxon>
        <taxon>Trifolieae</taxon>
        <taxon>Trifolium</taxon>
    </lineage>
</organism>
<dbReference type="EC" id="3.2.2.6" evidence="1"/>
<dbReference type="InterPro" id="IPR042197">
    <property type="entry name" value="Apaf_helical"/>
</dbReference>
<dbReference type="Pfam" id="PF23282">
    <property type="entry name" value="WHD_ROQ1"/>
    <property type="match status" value="1"/>
</dbReference>
<dbReference type="InterPro" id="IPR035897">
    <property type="entry name" value="Toll_tir_struct_dom_sf"/>
</dbReference>
<dbReference type="PANTHER" id="PTHR11017">
    <property type="entry name" value="LEUCINE-RICH REPEAT-CONTAINING PROTEIN"/>
    <property type="match status" value="1"/>
</dbReference>
<dbReference type="InterPro" id="IPR002182">
    <property type="entry name" value="NB-ARC"/>
</dbReference>
<evidence type="ECO:0000256" key="6">
    <source>
        <dbReference type="ARBA" id="ARBA00047304"/>
    </source>
</evidence>
<dbReference type="EMBL" id="DF974252">
    <property type="protein sequence ID" value="GAU46787.1"/>
    <property type="molecule type" value="Genomic_DNA"/>
</dbReference>
<evidence type="ECO:0000256" key="1">
    <source>
        <dbReference type="ARBA" id="ARBA00011982"/>
    </source>
</evidence>
<dbReference type="GO" id="GO:0061809">
    <property type="term" value="F:NAD+ nucleosidase activity, cyclic ADP-ribose generating"/>
    <property type="evidence" value="ECO:0007669"/>
    <property type="project" value="UniProtKB-EC"/>
</dbReference>
<dbReference type="Gene3D" id="1.10.340.70">
    <property type="match status" value="1"/>
</dbReference>
<feature type="domain" description="TIR" evidence="7">
    <location>
        <begin position="10"/>
        <end position="176"/>
    </location>
</feature>
<dbReference type="SUPFAM" id="SSF52540">
    <property type="entry name" value="P-loop containing nucleoside triphosphate hydrolases"/>
    <property type="match status" value="1"/>
</dbReference>
<dbReference type="InterPro" id="IPR032675">
    <property type="entry name" value="LRR_dom_sf"/>
</dbReference>
<dbReference type="InterPro" id="IPR027417">
    <property type="entry name" value="P-loop_NTPase"/>
</dbReference>